<keyword evidence="1 6" id="KW-0963">Cytoplasm</keyword>
<evidence type="ECO:0000256" key="5">
    <source>
        <dbReference type="ARBA" id="ARBA00023284"/>
    </source>
</evidence>
<keyword evidence="2 6" id="KW-0862">Zinc</keyword>
<organism evidence="7 8">
    <name type="scientific">Limosilactobacillus equigenerosi DSM 18793 = JCM 14505</name>
    <dbReference type="NCBI Taxonomy" id="1423742"/>
    <lineage>
        <taxon>Bacteria</taxon>
        <taxon>Bacillati</taxon>
        <taxon>Bacillota</taxon>
        <taxon>Bacilli</taxon>
        <taxon>Lactobacillales</taxon>
        <taxon>Lactobacillaceae</taxon>
        <taxon>Limosilactobacillus</taxon>
    </lineage>
</organism>
<sequence length="295" mass="31974">MSDYLVKGMTTDGYFRIYTLDATETVQRAHEIHDTWSAASAALGRTMIGTILLATSGMQGDGKLTVKIQGDGPVGFMVADGTADATVKAYLANPHVSLDLNDQHKIDVRGAVGTTGTLSVTKMTPGDKTPYTGEVDLISGELGEDFTYYLAQSEQIPSAVGLSVFVNEDESIQVAGGFLVQVLPGATDEAISKLEATLQSLPLVSEMLREDDTPEQIMERIFPADELKRLETMPVKYQCDCSKARFAKALTAINPADLQQLIEEDHGAEAQCRFCHQKYQFSEAELRALQANAAK</sequence>
<keyword evidence="8" id="KW-1185">Reference proteome</keyword>
<dbReference type="SUPFAM" id="SSF64397">
    <property type="entry name" value="Hsp33 domain"/>
    <property type="match status" value="1"/>
</dbReference>
<evidence type="ECO:0000256" key="1">
    <source>
        <dbReference type="ARBA" id="ARBA00022490"/>
    </source>
</evidence>
<comment type="function">
    <text evidence="6">Redox regulated molecular chaperone. Protects both thermally unfolding and oxidatively damaged proteins from irreversible aggregation. Plays an important role in the bacterial defense system toward oxidative stress.</text>
</comment>
<reference evidence="7 8" key="1">
    <citation type="journal article" date="2015" name="Genome Announc.">
        <title>Expanding the biotechnology potential of lactobacilli through comparative genomics of 213 strains and associated genera.</title>
        <authorList>
            <person name="Sun Z."/>
            <person name="Harris H.M."/>
            <person name="McCann A."/>
            <person name="Guo C."/>
            <person name="Argimon S."/>
            <person name="Zhang W."/>
            <person name="Yang X."/>
            <person name="Jeffery I.B."/>
            <person name="Cooney J.C."/>
            <person name="Kagawa T.F."/>
            <person name="Liu W."/>
            <person name="Song Y."/>
            <person name="Salvetti E."/>
            <person name="Wrobel A."/>
            <person name="Rasinkangas P."/>
            <person name="Parkhill J."/>
            <person name="Rea M.C."/>
            <person name="O'Sullivan O."/>
            <person name="Ritari J."/>
            <person name="Douillard F.P."/>
            <person name="Paul Ross R."/>
            <person name="Yang R."/>
            <person name="Briner A.E."/>
            <person name="Felis G.E."/>
            <person name="de Vos W.M."/>
            <person name="Barrangou R."/>
            <person name="Klaenhammer T.R."/>
            <person name="Caufield P.W."/>
            <person name="Cui Y."/>
            <person name="Zhang H."/>
            <person name="O'Toole P.W."/>
        </authorList>
    </citation>
    <scope>NUCLEOTIDE SEQUENCE [LARGE SCALE GENOMIC DNA]</scope>
    <source>
        <strain evidence="7 8">DSM 18793</strain>
    </source>
</reference>
<dbReference type="CDD" id="cd00498">
    <property type="entry name" value="Hsp33"/>
    <property type="match status" value="1"/>
</dbReference>
<comment type="PTM">
    <text evidence="6">Under oxidizing conditions two disulfide bonds are formed involving the reactive cysteines. Under reducing conditions zinc is bound to the reactive cysteines and the protein is inactive.</text>
</comment>
<name>A0A0R1UN83_9LACO</name>
<keyword evidence="4 6" id="KW-0143">Chaperone</keyword>
<accession>A0A0R1UN83</accession>
<gene>
    <name evidence="6" type="primary">hslO</name>
    <name evidence="7" type="ORF">FC21_GL001371</name>
</gene>
<feature type="disulfide bond" description="Redox-active" evidence="6">
    <location>
        <begin position="239"/>
        <end position="241"/>
    </location>
</feature>
<dbReference type="Gene3D" id="3.55.30.10">
    <property type="entry name" value="Hsp33 domain"/>
    <property type="match status" value="1"/>
</dbReference>
<evidence type="ECO:0000313" key="7">
    <source>
        <dbReference type="EMBL" id="KRL94637.1"/>
    </source>
</evidence>
<comment type="similarity">
    <text evidence="6">Belongs to the HSP33 family.</text>
</comment>
<dbReference type="GO" id="GO:0042026">
    <property type="term" value="P:protein refolding"/>
    <property type="evidence" value="ECO:0007669"/>
    <property type="project" value="TreeGrafter"/>
</dbReference>
<keyword evidence="5 6" id="KW-0676">Redox-active center</keyword>
<dbReference type="PIRSF" id="PIRSF005261">
    <property type="entry name" value="Heat_shock_Hsp33"/>
    <property type="match status" value="1"/>
</dbReference>
<dbReference type="OrthoDB" id="9776534at2"/>
<proteinExistence type="inferred from homology"/>
<protein>
    <recommendedName>
        <fullName evidence="6">33 kDa chaperonin</fullName>
    </recommendedName>
    <alternativeName>
        <fullName evidence="6">Heat shock protein 33 homolog</fullName>
        <shortName evidence="6">HSP33</shortName>
    </alternativeName>
</protein>
<evidence type="ECO:0000313" key="8">
    <source>
        <dbReference type="Proteomes" id="UP000051084"/>
    </source>
</evidence>
<dbReference type="InterPro" id="IPR000397">
    <property type="entry name" value="Heat_shock_Hsp33"/>
</dbReference>
<dbReference type="Gene3D" id="3.90.1280.10">
    <property type="entry name" value="HSP33 redox switch-like"/>
    <property type="match status" value="1"/>
</dbReference>
<evidence type="ECO:0000256" key="6">
    <source>
        <dbReference type="HAMAP-Rule" id="MF_00117"/>
    </source>
</evidence>
<comment type="caution">
    <text evidence="7">The sequence shown here is derived from an EMBL/GenBank/DDBJ whole genome shotgun (WGS) entry which is preliminary data.</text>
</comment>
<comment type="subcellular location">
    <subcellularLocation>
        <location evidence="6">Cytoplasm</location>
    </subcellularLocation>
</comment>
<dbReference type="NCBIfam" id="NF001033">
    <property type="entry name" value="PRK00114.1"/>
    <property type="match status" value="1"/>
</dbReference>
<dbReference type="InterPro" id="IPR016153">
    <property type="entry name" value="Heat_shock_Hsp33_N"/>
</dbReference>
<dbReference type="EMBL" id="AZGC01000033">
    <property type="protein sequence ID" value="KRL94637.1"/>
    <property type="molecule type" value="Genomic_DNA"/>
</dbReference>
<feature type="disulfide bond" description="Redox-active" evidence="6">
    <location>
        <begin position="272"/>
        <end position="275"/>
    </location>
</feature>
<dbReference type="GO" id="GO:0044183">
    <property type="term" value="F:protein folding chaperone"/>
    <property type="evidence" value="ECO:0007669"/>
    <property type="project" value="TreeGrafter"/>
</dbReference>
<evidence type="ECO:0000256" key="3">
    <source>
        <dbReference type="ARBA" id="ARBA00023157"/>
    </source>
</evidence>
<dbReference type="PATRIC" id="fig|1423742.4.peg.1420"/>
<dbReference type="GO" id="GO:0051082">
    <property type="term" value="F:unfolded protein binding"/>
    <property type="evidence" value="ECO:0007669"/>
    <property type="project" value="UniProtKB-UniRule"/>
</dbReference>
<dbReference type="PANTHER" id="PTHR30111:SF1">
    <property type="entry name" value="33 KDA CHAPERONIN"/>
    <property type="match status" value="1"/>
</dbReference>
<evidence type="ECO:0000256" key="4">
    <source>
        <dbReference type="ARBA" id="ARBA00023186"/>
    </source>
</evidence>
<evidence type="ECO:0000256" key="2">
    <source>
        <dbReference type="ARBA" id="ARBA00022833"/>
    </source>
</evidence>
<dbReference type="AlphaFoldDB" id="A0A0R1UN83"/>
<keyword evidence="3 6" id="KW-1015">Disulfide bond</keyword>
<dbReference type="RefSeq" id="WP_054653389.1">
    <property type="nucleotide sequence ID" value="NZ_AZGC01000033.1"/>
</dbReference>
<dbReference type="SUPFAM" id="SSF118352">
    <property type="entry name" value="HSP33 redox switch-like"/>
    <property type="match status" value="1"/>
</dbReference>
<dbReference type="HAMAP" id="MF_00117">
    <property type="entry name" value="HslO"/>
    <property type="match status" value="1"/>
</dbReference>
<dbReference type="Proteomes" id="UP000051084">
    <property type="component" value="Unassembled WGS sequence"/>
</dbReference>
<dbReference type="GO" id="GO:0005737">
    <property type="term" value="C:cytoplasm"/>
    <property type="evidence" value="ECO:0007669"/>
    <property type="project" value="UniProtKB-SubCell"/>
</dbReference>
<dbReference type="Pfam" id="PF01430">
    <property type="entry name" value="HSP33"/>
    <property type="match status" value="1"/>
</dbReference>
<dbReference type="PANTHER" id="PTHR30111">
    <property type="entry name" value="33 KDA CHAPERONIN"/>
    <property type="match status" value="1"/>
</dbReference>
<dbReference type="STRING" id="417373.GCA_001570685_01038"/>
<dbReference type="InterPro" id="IPR016154">
    <property type="entry name" value="Heat_shock_Hsp33_C"/>
</dbReference>